<accession>A0A915I2V3</accession>
<proteinExistence type="predicted"/>
<sequence length="188" mass="21708">MLLETEEILRICIRAIGRSIRSCFLCKIAPKCPVQNRNHRPEKRSGSNPAFVWDPTKEHPKFASIHEHRFGEYWFGGRRRPGALSYFLSFERIQEFEVQSIGYAPMSDENFAVDYCTNGFKSSKLPCKSPQTVICLDKDVDACTTVDTVFSTRRALCSKVNKYLACKSLKKKLKYRKYRVDEVESFTA</sequence>
<evidence type="ECO:0000313" key="1">
    <source>
        <dbReference type="Proteomes" id="UP000887565"/>
    </source>
</evidence>
<keyword evidence="1" id="KW-1185">Reference proteome</keyword>
<name>A0A915I2V3_ROMCU</name>
<organism evidence="1 2">
    <name type="scientific">Romanomermis culicivorax</name>
    <name type="common">Nematode worm</name>
    <dbReference type="NCBI Taxonomy" id="13658"/>
    <lineage>
        <taxon>Eukaryota</taxon>
        <taxon>Metazoa</taxon>
        <taxon>Ecdysozoa</taxon>
        <taxon>Nematoda</taxon>
        <taxon>Enoplea</taxon>
        <taxon>Dorylaimia</taxon>
        <taxon>Mermithida</taxon>
        <taxon>Mermithoidea</taxon>
        <taxon>Mermithidae</taxon>
        <taxon>Romanomermis</taxon>
    </lineage>
</organism>
<protein>
    <submittedName>
        <fullName evidence="2">Uncharacterized protein</fullName>
    </submittedName>
</protein>
<dbReference type="AlphaFoldDB" id="A0A915I2V3"/>
<reference evidence="2" key="1">
    <citation type="submission" date="2022-11" db="UniProtKB">
        <authorList>
            <consortium name="WormBaseParasite"/>
        </authorList>
    </citation>
    <scope>IDENTIFICATION</scope>
</reference>
<dbReference type="WBParaSite" id="nRc.2.0.1.t08051-RA">
    <property type="protein sequence ID" value="nRc.2.0.1.t08051-RA"/>
    <property type="gene ID" value="nRc.2.0.1.g08051"/>
</dbReference>
<evidence type="ECO:0000313" key="2">
    <source>
        <dbReference type="WBParaSite" id="nRc.2.0.1.t08051-RA"/>
    </source>
</evidence>
<dbReference type="Proteomes" id="UP000887565">
    <property type="component" value="Unplaced"/>
</dbReference>